<evidence type="ECO:0000313" key="1">
    <source>
        <dbReference type="EMBL" id="QIN96667.1"/>
    </source>
</evidence>
<keyword evidence="2" id="KW-1185">Reference proteome</keyword>
<proteinExistence type="predicted"/>
<dbReference type="EMBL" id="MT162466">
    <property type="protein sequence ID" value="QIN96667.1"/>
    <property type="molecule type" value="Genomic_DNA"/>
</dbReference>
<sequence>MTYQLQLKYGTGWHVVHFALNGEQYAEATLEAYRVKYPGSVYRLVENNVSELEAQCADYGVGK</sequence>
<accession>A0A6G8R5H5</accession>
<name>A0A6G8R5H5_9CAUD</name>
<dbReference type="GeneID" id="77945201"/>
<protein>
    <submittedName>
        <fullName evidence="1">Uncharacterized protein</fullName>
    </submittedName>
</protein>
<evidence type="ECO:0000313" key="2">
    <source>
        <dbReference type="Proteomes" id="UP000502617"/>
    </source>
</evidence>
<organism evidence="1 2">
    <name type="scientific">Synechococcus phage S-N03</name>
    <dbReference type="NCBI Taxonomy" id="2718943"/>
    <lineage>
        <taxon>Viruses</taxon>
        <taxon>Duplodnaviria</taxon>
        <taxon>Heunggongvirae</taxon>
        <taxon>Uroviricota</taxon>
        <taxon>Caudoviricetes</taxon>
        <taxon>Pantevenvirales</taxon>
        <taxon>Kyanoviridae</taxon>
        <taxon>Huanghaivirus</taxon>
        <taxon>Huanghaivirus snothree</taxon>
    </lineage>
</organism>
<dbReference type="KEGG" id="vg:77945201"/>
<reference evidence="1 2" key="1">
    <citation type="submission" date="2020-03" db="EMBL/GenBank/DDBJ databases">
        <title>The Isolation and Genome Sequence of a Novel Cyanophage S-N03 from the Huanghai Sea, China.</title>
        <authorList>
            <person name="Jiang T."/>
        </authorList>
    </citation>
    <scope>NUCLEOTIDE SEQUENCE [LARGE SCALE GENOMIC DNA]</scope>
</reference>
<dbReference type="Proteomes" id="UP000502617">
    <property type="component" value="Segment"/>
</dbReference>
<dbReference type="RefSeq" id="YP_010669047.1">
    <property type="nucleotide sequence ID" value="NC_070959.1"/>
</dbReference>